<feature type="region of interest" description="Disordered" evidence="1">
    <location>
        <begin position="331"/>
        <end position="427"/>
    </location>
</feature>
<evidence type="ECO:0000256" key="1">
    <source>
        <dbReference type="SAM" id="MobiDB-lite"/>
    </source>
</evidence>
<dbReference type="AlphaFoldDB" id="A0A6A4H9F3"/>
<reference evidence="2" key="1">
    <citation type="journal article" date="2019" name="Environ. Microbiol.">
        <title>Fungal ecological strategies reflected in gene transcription - a case study of two litter decomposers.</title>
        <authorList>
            <person name="Barbi F."/>
            <person name="Kohler A."/>
            <person name="Barry K."/>
            <person name="Baskaran P."/>
            <person name="Daum C."/>
            <person name="Fauchery L."/>
            <person name="Ihrmark K."/>
            <person name="Kuo A."/>
            <person name="LaButti K."/>
            <person name="Lipzen A."/>
            <person name="Morin E."/>
            <person name="Grigoriev I.V."/>
            <person name="Henrissat B."/>
            <person name="Lindahl B."/>
            <person name="Martin F."/>
        </authorList>
    </citation>
    <scope>NUCLEOTIDE SEQUENCE</scope>
    <source>
        <strain evidence="2">JB14</strain>
    </source>
</reference>
<organism evidence="2 3">
    <name type="scientific">Gymnopus androsaceus JB14</name>
    <dbReference type="NCBI Taxonomy" id="1447944"/>
    <lineage>
        <taxon>Eukaryota</taxon>
        <taxon>Fungi</taxon>
        <taxon>Dikarya</taxon>
        <taxon>Basidiomycota</taxon>
        <taxon>Agaricomycotina</taxon>
        <taxon>Agaricomycetes</taxon>
        <taxon>Agaricomycetidae</taxon>
        <taxon>Agaricales</taxon>
        <taxon>Marasmiineae</taxon>
        <taxon>Omphalotaceae</taxon>
        <taxon>Gymnopus</taxon>
    </lineage>
</organism>
<sequence length="485" mass="51934">MSPRNYFKSQNETKICKLARGMDGNFQTAWAKFWDELTVNEKKHWEEAAAEYKDIGQNQEELFGLLGLLLQALLKTGCIGNAEFLLLGAARYPDGELVTHHSVQREVLDPFTDWAETALRDNVFSCLIKCDEHNYPLFPKIDILHVPRDPMQHWLEMVFNHLYYKQYHEQLPCDQLTQSPDEFYNKNKYNFPEDLCQPTTMENIIDLRFAYAPTAAPAPTISTSATSEDAPVTSAVAPTAMASTSTALLDAPAPTPMVLMSIASEDAPVASAVAPTVTVLTSTASVDAPAPTLMVLTSTALEDNYATSVGALTAAASVDALAATPIALTLTGDNSTTPPSAATPMPAPTYTSSTTPENAPTTPIPSTLTPVTSSIPTPPPALENAPATSAAVLTPSISGINKLGRGRGRSKAENSETSAAGGTTRRSARNVIAGPLTGTGDAPVSMERPSWKCKADNGEILVQAPPGKKPKLGWVWVLELVQPIN</sequence>
<feature type="compositionally biased region" description="Low complexity" evidence="1">
    <location>
        <begin position="331"/>
        <end position="375"/>
    </location>
</feature>
<evidence type="ECO:0000313" key="2">
    <source>
        <dbReference type="EMBL" id="KAE9393805.1"/>
    </source>
</evidence>
<protein>
    <submittedName>
        <fullName evidence="2">Uncharacterized protein</fullName>
    </submittedName>
</protein>
<proteinExistence type="predicted"/>
<evidence type="ECO:0000313" key="3">
    <source>
        <dbReference type="Proteomes" id="UP000799118"/>
    </source>
</evidence>
<gene>
    <name evidence="2" type="ORF">BT96DRAFT_999086</name>
</gene>
<dbReference type="Proteomes" id="UP000799118">
    <property type="component" value="Unassembled WGS sequence"/>
</dbReference>
<dbReference type="EMBL" id="ML769563">
    <property type="protein sequence ID" value="KAE9393805.1"/>
    <property type="molecule type" value="Genomic_DNA"/>
</dbReference>
<keyword evidence="3" id="KW-1185">Reference proteome</keyword>
<name>A0A6A4H9F3_9AGAR</name>
<accession>A0A6A4H9F3</accession>
<feature type="compositionally biased region" description="Polar residues" evidence="1">
    <location>
        <begin position="415"/>
        <end position="425"/>
    </location>
</feature>